<evidence type="ECO:0000313" key="1">
    <source>
        <dbReference type="EMBL" id="PXY39352.1"/>
    </source>
</evidence>
<sequence>MSIGQELLNAPFPEMVKNLGLGIAEAQYALDKVSIRITQLMAGFKEGTNGEMVKDDTALIKLQEGGQSYSLLALGFTPTFYQFVDTYIELKMAITMKQENEFKASLEAKAKAPFGIFSASVNASYSQKYQYSAEGSSLMRTKLVTVPAPVIFEQRIKELIAAPTQPVV</sequence>
<evidence type="ECO:0000313" key="2">
    <source>
        <dbReference type="Proteomes" id="UP000247903"/>
    </source>
</evidence>
<proteinExistence type="predicted"/>
<keyword evidence="2" id="KW-1185">Reference proteome</keyword>
<dbReference type="Proteomes" id="UP000247903">
    <property type="component" value="Unassembled WGS sequence"/>
</dbReference>
<gene>
    <name evidence="1" type="ORF">DMB65_17865</name>
</gene>
<protein>
    <submittedName>
        <fullName evidence="1">Uncharacterized protein</fullName>
    </submittedName>
</protein>
<comment type="caution">
    <text evidence="1">The sequence shown here is derived from an EMBL/GenBank/DDBJ whole genome shotgun (WGS) entry which is preliminary data.</text>
</comment>
<accession>A0A2V4BLD9</accession>
<name>A0A2V4BLD9_9FLAO</name>
<reference evidence="1 2" key="1">
    <citation type="submission" date="2018-05" db="EMBL/GenBank/DDBJ databases">
        <title>Flavobacterium sp. strain IMCC34759, incomplete genome.</title>
        <authorList>
            <person name="Joung Y."/>
            <person name="Cho J."/>
        </authorList>
    </citation>
    <scope>NUCLEOTIDE SEQUENCE [LARGE SCALE GENOMIC DNA]</scope>
    <source>
        <strain evidence="1 2">IMCC34759</strain>
    </source>
</reference>
<organism evidence="1 2">
    <name type="scientific">Flavobacterium cheongpyeongense</name>
    <dbReference type="NCBI Taxonomy" id="2212651"/>
    <lineage>
        <taxon>Bacteria</taxon>
        <taxon>Pseudomonadati</taxon>
        <taxon>Bacteroidota</taxon>
        <taxon>Flavobacteriia</taxon>
        <taxon>Flavobacteriales</taxon>
        <taxon>Flavobacteriaceae</taxon>
        <taxon>Flavobacterium</taxon>
    </lineage>
</organism>
<dbReference type="EMBL" id="QJHK01000019">
    <property type="protein sequence ID" value="PXY39352.1"/>
    <property type="molecule type" value="Genomic_DNA"/>
</dbReference>
<dbReference type="OrthoDB" id="7594941at2"/>
<dbReference type="AlphaFoldDB" id="A0A2V4BLD9"/>